<dbReference type="RefSeq" id="WP_013187445.1">
    <property type="nucleotide sequence ID" value="NC_014230.1"/>
</dbReference>
<dbReference type="eggNOG" id="ENOG5033091">
    <property type="taxonomic scope" value="Bacteria"/>
</dbReference>
<proteinExistence type="predicted"/>
<dbReference type="HOGENOM" id="CLU_2567523_0_0_10"/>
<dbReference type="GeneID" id="89453452"/>
<dbReference type="EMBL" id="CP002046">
    <property type="protein sequence ID" value="EAP86059.1"/>
    <property type="molecule type" value="Genomic_DNA"/>
</dbReference>
<keyword evidence="2" id="KW-1185">Reference proteome</keyword>
<name>A3UBQ8_CROAH</name>
<reference evidence="1 2" key="1">
    <citation type="journal article" date="2010" name="J. Bacteriol.">
        <title>The complete genome sequence of Croceibacter atlanticus HTCC2559T.</title>
        <authorList>
            <person name="Oh H.M."/>
            <person name="Kang I."/>
            <person name="Ferriera S."/>
            <person name="Giovannoni S.J."/>
            <person name="Cho J.C."/>
        </authorList>
    </citation>
    <scope>NUCLEOTIDE SEQUENCE [LARGE SCALE GENOMIC DNA]</scope>
    <source>
        <strain evidence="2">ATCC BAA-628 / HTCC2559 / KCTC 12090</strain>
    </source>
</reference>
<dbReference type="OrthoDB" id="1367358at2"/>
<evidence type="ECO:0000313" key="2">
    <source>
        <dbReference type="Proteomes" id="UP000002297"/>
    </source>
</evidence>
<dbReference type="AlphaFoldDB" id="A3UBQ8"/>
<organism evidence="1 2">
    <name type="scientific">Croceibacter atlanticus (strain ATCC BAA-628 / JCM 21780 / CIP 108009 / IAM 15332 / KCTC 12090 / HTCC2559)</name>
    <dbReference type="NCBI Taxonomy" id="216432"/>
    <lineage>
        <taxon>Bacteria</taxon>
        <taxon>Pseudomonadati</taxon>
        <taxon>Bacteroidota</taxon>
        <taxon>Flavobacteriia</taxon>
        <taxon>Flavobacteriales</taxon>
        <taxon>Flavobacteriaceae</taxon>
        <taxon>Croceibacter</taxon>
    </lineage>
</organism>
<protein>
    <submittedName>
        <fullName evidence="1">Uncharacterized protein</fullName>
    </submittedName>
</protein>
<evidence type="ECO:0000313" key="1">
    <source>
        <dbReference type="EMBL" id="EAP86059.1"/>
    </source>
</evidence>
<dbReference type="Proteomes" id="UP000002297">
    <property type="component" value="Chromosome"/>
</dbReference>
<gene>
    <name evidence="1" type="ordered locus">CA2559_08501</name>
</gene>
<accession>A3UBQ8</accession>
<dbReference type="KEGG" id="cat:CA2559_08501"/>
<sequence>MAIRLANNCINCDHYVDGGICAIHKVMVSGKHTCDSFDMKLSLKNDRNCLSCARFETEHCAHPDHASAGMLCASWAPQAEA</sequence>